<keyword evidence="5" id="KW-1185">Reference proteome</keyword>
<keyword evidence="2" id="KW-0175">Coiled coil</keyword>
<sequence>IAKVILNEAGLHFDELNKLQVLDPEVTEQTIELKEEYKDFVDKIGQFQKIFGDLIGLADQLTKGAENEKMKATGSNL</sequence>
<dbReference type="GO" id="GO:0036064">
    <property type="term" value="C:ciliary basal body"/>
    <property type="evidence" value="ECO:0007669"/>
    <property type="project" value="TreeGrafter"/>
</dbReference>
<organism evidence="4 5">
    <name type="scientific">Catagonus wagneri</name>
    <name type="common">Chacoan peccary</name>
    <dbReference type="NCBI Taxonomy" id="51154"/>
    <lineage>
        <taxon>Eukaryota</taxon>
        <taxon>Metazoa</taxon>
        <taxon>Chordata</taxon>
        <taxon>Craniata</taxon>
        <taxon>Vertebrata</taxon>
        <taxon>Euteleostomi</taxon>
        <taxon>Mammalia</taxon>
        <taxon>Eutheria</taxon>
        <taxon>Laurasiatheria</taxon>
        <taxon>Artiodactyla</taxon>
        <taxon>Suina</taxon>
        <taxon>Tayassuidae</taxon>
        <taxon>Catagonus</taxon>
    </lineage>
</organism>
<dbReference type="PANTHER" id="PTHR31978:SF1">
    <property type="entry name" value="INTRAFLAGELLAR TRANSPORT PROTEIN 20 HOMOLOG"/>
    <property type="match status" value="1"/>
</dbReference>
<dbReference type="Pfam" id="PF14931">
    <property type="entry name" value="IFT20"/>
    <property type="match status" value="1"/>
</dbReference>
<dbReference type="GO" id="GO:0060271">
    <property type="term" value="P:cilium assembly"/>
    <property type="evidence" value="ECO:0007669"/>
    <property type="project" value="TreeGrafter"/>
</dbReference>
<dbReference type="PANTHER" id="PTHR31978">
    <property type="entry name" value="INTRAFLAGELLAR TRANSPORT PROTEIN 20 HOMOLOG"/>
    <property type="match status" value="1"/>
</dbReference>
<evidence type="ECO:0000256" key="1">
    <source>
        <dbReference type="ARBA" id="ARBA00004138"/>
    </source>
</evidence>
<dbReference type="GO" id="GO:0043005">
    <property type="term" value="C:neuron projection"/>
    <property type="evidence" value="ECO:0007669"/>
    <property type="project" value="TreeGrafter"/>
</dbReference>
<evidence type="ECO:0000256" key="2">
    <source>
        <dbReference type="ARBA" id="ARBA00023054"/>
    </source>
</evidence>
<dbReference type="Proteomes" id="UP000694540">
    <property type="component" value="Unplaced"/>
</dbReference>
<dbReference type="Ensembl" id="ENSCWAT00000023960.1">
    <property type="protein sequence ID" value="ENSCWAP00000022089.1"/>
    <property type="gene ID" value="ENSCWAG00000016877.1"/>
</dbReference>
<comment type="subcellular location">
    <subcellularLocation>
        <location evidence="1">Cell projection</location>
        <location evidence="1">Cilium</location>
    </subcellularLocation>
</comment>
<name>A0A8C3WZZ9_9CETA</name>
<reference evidence="4" key="1">
    <citation type="submission" date="2025-08" db="UniProtKB">
        <authorList>
            <consortium name="Ensembl"/>
        </authorList>
    </citation>
    <scope>IDENTIFICATION</scope>
</reference>
<dbReference type="GO" id="GO:0061512">
    <property type="term" value="P:protein localization to cilium"/>
    <property type="evidence" value="ECO:0007669"/>
    <property type="project" value="TreeGrafter"/>
</dbReference>
<reference evidence="4" key="2">
    <citation type="submission" date="2025-09" db="UniProtKB">
        <authorList>
            <consortium name="Ensembl"/>
        </authorList>
    </citation>
    <scope>IDENTIFICATION</scope>
</reference>
<dbReference type="GeneTree" id="ENSGT00390000003413"/>
<dbReference type="GO" id="GO:0097730">
    <property type="term" value="C:non-motile cilium"/>
    <property type="evidence" value="ECO:0007669"/>
    <property type="project" value="TreeGrafter"/>
</dbReference>
<dbReference type="GO" id="GO:0030990">
    <property type="term" value="C:intraciliary transport particle"/>
    <property type="evidence" value="ECO:0007669"/>
    <property type="project" value="TreeGrafter"/>
</dbReference>
<evidence type="ECO:0000256" key="3">
    <source>
        <dbReference type="ARBA" id="ARBA00023273"/>
    </source>
</evidence>
<keyword evidence="3" id="KW-0966">Cell projection</keyword>
<proteinExistence type="predicted"/>
<dbReference type="AlphaFoldDB" id="A0A8C3WZZ9"/>
<accession>A0A8C3WZZ9</accession>
<evidence type="ECO:0000313" key="5">
    <source>
        <dbReference type="Proteomes" id="UP000694540"/>
    </source>
</evidence>
<evidence type="ECO:0000313" key="4">
    <source>
        <dbReference type="Ensembl" id="ENSCWAP00000022089.1"/>
    </source>
</evidence>
<dbReference type="InterPro" id="IPR028172">
    <property type="entry name" value="FT20"/>
</dbReference>
<protein>
    <submittedName>
        <fullName evidence="4">Uncharacterized protein</fullName>
    </submittedName>
</protein>
<dbReference type="GO" id="GO:0005813">
    <property type="term" value="C:centrosome"/>
    <property type="evidence" value="ECO:0007669"/>
    <property type="project" value="TreeGrafter"/>
</dbReference>
<dbReference type="GO" id="GO:0005737">
    <property type="term" value="C:cytoplasm"/>
    <property type="evidence" value="ECO:0007669"/>
    <property type="project" value="TreeGrafter"/>
</dbReference>
<dbReference type="GO" id="GO:0097546">
    <property type="term" value="C:ciliary base"/>
    <property type="evidence" value="ECO:0007669"/>
    <property type="project" value="TreeGrafter"/>
</dbReference>